<reference evidence="13" key="1">
    <citation type="journal article" date="2019" name="Int. J. Syst. Evol. Microbiol.">
        <title>The Global Catalogue of Microorganisms (GCM) 10K type strain sequencing project: providing services to taxonomists for standard genome sequencing and annotation.</title>
        <authorList>
            <consortium name="The Broad Institute Genomics Platform"/>
            <consortium name="The Broad Institute Genome Sequencing Center for Infectious Disease"/>
            <person name="Wu L."/>
            <person name="Ma J."/>
        </authorList>
    </citation>
    <scope>NUCLEOTIDE SEQUENCE [LARGE SCALE GENOMIC DNA]</scope>
    <source>
        <strain evidence="13">JCM 32226</strain>
    </source>
</reference>
<sequence length="253" mass="28628">MANGVGMTVKAPLISLEQARQLVTLLEQDRQQDAEALLADICVPNVHMLFEKVGQLTRQLHTSLQEFRLDPRLTDLANQDIPDARARLNYVIEMTDKAANRTMDAVDACLPLADQLSERIQAVQPGWHQLMTRQLDVLQFKQLCHQLDDHIKQSELDANRLRERLTEILMAQDFQDLTGQMIRKVIALVHEVESKLVEILTMFGDQLDTPCEPQQAPQRSGIEAEGPIHNKHERPDVVASQDDVDDLLSSLGF</sequence>
<dbReference type="SUPFAM" id="SSF75708">
    <property type="entry name" value="Chemotaxis phosphatase CheZ"/>
    <property type="match status" value="1"/>
</dbReference>
<evidence type="ECO:0000256" key="10">
    <source>
        <dbReference type="PIRNR" id="PIRNR002884"/>
    </source>
</evidence>
<comment type="function">
    <text evidence="10">Plays an important role in bacterial chemotaxis signal transduction pathway by accelerating the dephosphorylation of phosphorylated CheY (CheY-P).</text>
</comment>
<evidence type="ECO:0000256" key="5">
    <source>
        <dbReference type="ARBA" id="ARBA00022500"/>
    </source>
</evidence>
<keyword evidence="5 10" id="KW-0145">Chemotaxis</keyword>
<dbReference type="PANTHER" id="PTHR43693:SF1">
    <property type="entry name" value="PROTEIN PHOSPHATASE CHEZ"/>
    <property type="match status" value="1"/>
</dbReference>
<comment type="caution">
    <text evidence="12">The sequence shown here is derived from an EMBL/GenBank/DDBJ whole genome shotgun (WGS) entry which is preliminary data.</text>
</comment>
<gene>
    <name evidence="12" type="ORF">GCM10023095_11820</name>
</gene>
<evidence type="ECO:0000256" key="8">
    <source>
        <dbReference type="ARBA" id="ARBA00022912"/>
    </source>
</evidence>
<evidence type="ECO:0000256" key="11">
    <source>
        <dbReference type="SAM" id="MobiDB-lite"/>
    </source>
</evidence>
<comment type="similarity">
    <text evidence="2 10">Belongs to the CheZ family.</text>
</comment>
<dbReference type="Pfam" id="PF04344">
    <property type="entry name" value="CheZ"/>
    <property type="match status" value="1"/>
</dbReference>
<evidence type="ECO:0000256" key="2">
    <source>
        <dbReference type="ARBA" id="ARBA00005908"/>
    </source>
</evidence>
<evidence type="ECO:0000256" key="6">
    <source>
        <dbReference type="ARBA" id="ARBA00022779"/>
    </source>
</evidence>
<protein>
    <recommendedName>
        <fullName evidence="3 10">Protein phosphatase CheZ</fullName>
        <ecNumber evidence="10">3.1.3.-</ecNumber>
    </recommendedName>
    <alternativeName>
        <fullName evidence="9 10">Chemotaxis protein CheZ</fullName>
    </alternativeName>
</protein>
<keyword evidence="4 10" id="KW-0963">Cytoplasm</keyword>
<accession>A0ABP8Q5I3</accession>
<dbReference type="Proteomes" id="UP001501321">
    <property type="component" value="Unassembled WGS sequence"/>
</dbReference>
<evidence type="ECO:0000256" key="4">
    <source>
        <dbReference type="ARBA" id="ARBA00022490"/>
    </source>
</evidence>
<keyword evidence="6 10" id="KW-0283">Flagellar rotation</keyword>
<comment type="subcellular location">
    <subcellularLocation>
        <location evidence="1 10">Cytoplasm</location>
    </subcellularLocation>
</comment>
<keyword evidence="8 10" id="KW-0904">Protein phosphatase</keyword>
<dbReference type="InterPro" id="IPR050992">
    <property type="entry name" value="CheZ_family_phosphatases"/>
</dbReference>
<evidence type="ECO:0000256" key="1">
    <source>
        <dbReference type="ARBA" id="ARBA00004496"/>
    </source>
</evidence>
<evidence type="ECO:0000313" key="13">
    <source>
        <dbReference type="Proteomes" id="UP001501321"/>
    </source>
</evidence>
<comment type="subunit">
    <text evidence="10">Homodimer.</text>
</comment>
<name>A0ABP8Q5I3_9GAMM</name>
<dbReference type="Gene3D" id="1.10.287.500">
    <property type="entry name" value="Helix hairpin bin"/>
    <property type="match status" value="1"/>
</dbReference>
<keyword evidence="7 10" id="KW-0378">Hydrolase</keyword>
<evidence type="ECO:0000256" key="9">
    <source>
        <dbReference type="ARBA" id="ARBA00029599"/>
    </source>
</evidence>
<proteinExistence type="inferred from homology"/>
<evidence type="ECO:0000256" key="3">
    <source>
        <dbReference type="ARBA" id="ARBA00018484"/>
    </source>
</evidence>
<dbReference type="InterPro" id="IPR007439">
    <property type="entry name" value="Chemotax_Pase_CheZ"/>
</dbReference>
<evidence type="ECO:0000256" key="7">
    <source>
        <dbReference type="ARBA" id="ARBA00022801"/>
    </source>
</evidence>
<dbReference type="PIRSF" id="PIRSF002884">
    <property type="entry name" value="CheZ"/>
    <property type="match status" value="1"/>
</dbReference>
<feature type="compositionally biased region" description="Basic and acidic residues" evidence="11">
    <location>
        <begin position="226"/>
        <end position="236"/>
    </location>
</feature>
<organism evidence="12 13">
    <name type="scientific">Pseudaeromonas paramecii</name>
    <dbReference type="NCBI Taxonomy" id="2138166"/>
    <lineage>
        <taxon>Bacteria</taxon>
        <taxon>Pseudomonadati</taxon>
        <taxon>Pseudomonadota</taxon>
        <taxon>Gammaproteobacteria</taxon>
        <taxon>Aeromonadales</taxon>
        <taxon>Aeromonadaceae</taxon>
        <taxon>Pseudaeromonas</taxon>
    </lineage>
</organism>
<feature type="region of interest" description="Disordered" evidence="11">
    <location>
        <begin position="210"/>
        <end position="243"/>
    </location>
</feature>
<dbReference type="EMBL" id="BAABFC010000009">
    <property type="protein sequence ID" value="GAA4496587.1"/>
    <property type="molecule type" value="Genomic_DNA"/>
</dbReference>
<evidence type="ECO:0000313" key="12">
    <source>
        <dbReference type="EMBL" id="GAA4496587.1"/>
    </source>
</evidence>
<dbReference type="PANTHER" id="PTHR43693">
    <property type="entry name" value="PROTEIN PHOSPHATASE CHEZ"/>
    <property type="match status" value="1"/>
</dbReference>
<dbReference type="EC" id="3.1.3.-" evidence="10"/>
<keyword evidence="13" id="KW-1185">Reference proteome</keyword>